<reference evidence="4 5" key="1">
    <citation type="submission" date="2024-09" db="EMBL/GenBank/DDBJ databases">
        <authorList>
            <person name="Sun Q."/>
            <person name="Mori K."/>
        </authorList>
    </citation>
    <scope>NUCLEOTIDE SEQUENCE [LARGE SCALE GENOMIC DNA]</scope>
    <source>
        <strain evidence="4 5">TBRC 7907</strain>
    </source>
</reference>
<feature type="domain" description="Gfo/Idh/MocA-like oxidoreductase N-terminal" evidence="2">
    <location>
        <begin position="4"/>
        <end position="122"/>
    </location>
</feature>
<gene>
    <name evidence="4" type="ORF">ACFFQA_33100</name>
</gene>
<organism evidence="4 5">
    <name type="scientific">Allokutzneria oryzae</name>
    <dbReference type="NCBI Taxonomy" id="1378989"/>
    <lineage>
        <taxon>Bacteria</taxon>
        <taxon>Bacillati</taxon>
        <taxon>Actinomycetota</taxon>
        <taxon>Actinomycetes</taxon>
        <taxon>Pseudonocardiales</taxon>
        <taxon>Pseudonocardiaceae</taxon>
        <taxon>Allokutzneria</taxon>
    </lineage>
</organism>
<dbReference type="PANTHER" id="PTHR43818:SF11">
    <property type="entry name" value="BCDNA.GH03377"/>
    <property type="match status" value="1"/>
</dbReference>
<dbReference type="Gene3D" id="3.30.360.10">
    <property type="entry name" value="Dihydrodipicolinate Reductase, domain 2"/>
    <property type="match status" value="1"/>
</dbReference>
<protein>
    <submittedName>
        <fullName evidence="4">Gfo/Idh/MocA family protein</fullName>
    </submittedName>
</protein>
<dbReference type="EMBL" id="JBHLZU010000027">
    <property type="protein sequence ID" value="MFB9908801.1"/>
    <property type="molecule type" value="Genomic_DNA"/>
</dbReference>
<evidence type="ECO:0000259" key="2">
    <source>
        <dbReference type="Pfam" id="PF01408"/>
    </source>
</evidence>
<keyword evidence="1" id="KW-0560">Oxidoreductase</keyword>
<name>A0ABV6A6Q2_9PSEU</name>
<evidence type="ECO:0000259" key="3">
    <source>
        <dbReference type="Pfam" id="PF22725"/>
    </source>
</evidence>
<dbReference type="Gene3D" id="3.40.50.720">
    <property type="entry name" value="NAD(P)-binding Rossmann-like Domain"/>
    <property type="match status" value="1"/>
</dbReference>
<dbReference type="InterPro" id="IPR000683">
    <property type="entry name" value="Gfo/Idh/MocA-like_OxRdtase_N"/>
</dbReference>
<proteinExistence type="predicted"/>
<comment type="caution">
    <text evidence="4">The sequence shown here is derived from an EMBL/GenBank/DDBJ whole genome shotgun (WGS) entry which is preliminary data.</text>
</comment>
<keyword evidence="5" id="KW-1185">Reference proteome</keyword>
<sequence length="315" mass="33935">MRTRLGVIGLGAMGTRVLTVAANHIDFEVRRASDLSAAAIDRLAPAHPGILFSTNGMELAEAADLDAVYIATPPASHERFTLAALSSGKAVFCEKPLAVDLAEGRRMRDAAERGGLATAVNFALSDQGSVTEVERALSAGEVGSVRGVDIRLHFPRWPRAFQADARWLDEREQGGFVREVLSHFVYLTDRVLGPLRPVHASLDHAPGASEVAARGLLRAGEVPVHVSGRAGAAGGELYEWVLWGTRRSYLLRDWSELFVSEGEDWRPVELADSSGSQAKRLSLFAAAIRGERGPGLADFAAALRVQEVIEAFHQP</sequence>
<evidence type="ECO:0000313" key="4">
    <source>
        <dbReference type="EMBL" id="MFB9908801.1"/>
    </source>
</evidence>
<dbReference type="InterPro" id="IPR036291">
    <property type="entry name" value="NAD(P)-bd_dom_sf"/>
</dbReference>
<dbReference type="InterPro" id="IPR055170">
    <property type="entry name" value="GFO_IDH_MocA-like_dom"/>
</dbReference>
<dbReference type="Pfam" id="PF22725">
    <property type="entry name" value="GFO_IDH_MocA_C3"/>
    <property type="match status" value="1"/>
</dbReference>
<dbReference type="RefSeq" id="WP_377860824.1">
    <property type="nucleotide sequence ID" value="NZ_JBHLZU010000027.1"/>
</dbReference>
<accession>A0ABV6A6Q2</accession>
<dbReference type="InterPro" id="IPR050463">
    <property type="entry name" value="Gfo/Idh/MocA_oxidrdct_glycsds"/>
</dbReference>
<dbReference type="Proteomes" id="UP001589693">
    <property type="component" value="Unassembled WGS sequence"/>
</dbReference>
<evidence type="ECO:0000256" key="1">
    <source>
        <dbReference type="ARBA" id="ARBA00023002"/>
    </source>
</evidence>
<dbReference type="PANTHER" id="PTHR43818">
    <property type="entry name" value="BCDNA.GH03377"/>
    <property type="match status" value="1"/>
</dbReference>
<dbReference type="SUPFAM" id="SSF55347">
    <property type="entry name" value="Glyceraldehyde-3-phosphate dehydrogenase-like, C-terminal domain"/>
    <property type="match status" value="1"/>
</dbReference>
<dbReference type="Pfam" id="PF01408">
    <property type="entry name" value="GFO_IDH_MocA"/>
    <property type="match status" value="1"/>
</dbReference>
<feature type="domain" description="GFO/IDH/MocA-like oxidoreductase" evidence="3">
    <location>
        <begin position="132"/>
        <end position="248"/>
    </location>
</feature>
<dbReference type="SUPFAM" id="SSF51735">
    <property type="entry name" value="NAD(P)-binding Rossmann-fold domains"/>
    <property type="match status" value="1"/>
</dbReference>
<evidence type="ECO:0000313" key="5">
    <source>
        <dbReference type="Proteomes" id="UP001589693"/>
    </source>
</evidence>